<feature type="region of interest" description="Disordered" evidence="1">
    <location>
        <begin position="1"/>
        <end position="83"/>
    </location>
</feature>
<feature type="compositionally biased region" description="Pro residues" evidence="1">
    <location>
        <begin position="1"/>
        <end position="18"/>
    </location>
</feature>
<keyword evidence="2" id="KW-0472">Membrane</keyword>
<comment type="caution">
    <text evidence="3">The sequence shown here is derived from an EMBL/GenBank/DDBJ whole genome shotgun (WGS) entry which is preliminary data.</text>
</comment>
<evidence type="ECO:0000313" key="3">
    <source>
        <dbReference type="EMBL" id="MFC7340821.1"/>
    </source>
</evidence>
<keyword evidence="4" id="KW-1185">Reference proteome</keyword>
<name>A0ABW2LJ61_9PSEU</name>
<feature type="transmembrane region" description="Helical" evidence="2">
    <location>
        <begin position="187"/>
        <end position="209"/>
    </location>
</feature>
<keyword evidence="2" id="KW-0812">Transmembrane</keyword>
<evidence type="ECO:0000256" key="2">
    <source>
        <dbReference type="SAM" id="Phobius"/>
    </source>
</evidence>
<organism evidence="3 4">
    <name type="scientific">Saccharopolyspora griseoalba</name>
    <dbReference type="NCBI Taxonomy" id="1431848"/>
    <lineage>
        <taxon>Bacteria</taxon>
        <taxon>Bacillati</taxon>
        <taxon>Actinomycetota</taxon>
        <taxon>Actinomycetes</taxon>
        <taxon>Pseudonocardiales</taxon>
        <taxon>Pseudonocardiaceae</taxon>
        <taxon>Saccharopolyspora</taxon>
    </lineage>
</organism>
<accession>A0ABW2LJ61</accession>
<dbReference type="EMBL" id="JBHTCJ010000002">
    <property type="protein sequence ID" value="MFC7340821.1"/>
    <property type="molecule type" value="Genomic_DNA"/>
</dbReference>
<sequence>MTNPYGPPPGQQPYPQQPMAPGYPQSGHPQAGPMQSPPQGYPQQGGSPQGHPSGPMPQQMPPQGMPPQQQMPPQPPMAPPPPGMGRLLVDCSYHWLTWLFMFFKPQVTINGQPGPKLEWGKNPIDLPPGQHQIQVHVNYLWKVGETTAFIPVNQGQSQDVFYAAPTLVFLPGAMGPTPQEAPGKTPALVISACAVAIVFLSLLINLIALG</sequence>
<evidence type="ECO:0000256" key="1">
    <source>
        <dbReference type="SAM" id="MobiDB-lite"/>
    </source>
</evidence>
<proteinExistence type="predicted"/>
<reference evidence="4" key="1">
    <citation type="journal article" date="2019" name="Int. J. Syst. Evol. Microbiol.">
        <title>The Global Catalogue of Microorganisms (GCM) 10K type strain sequencing project: providing services to taxonomists for standard genome sequencing and annotation.</title>
        <authorList>
            <consortium name="The Broad Institute Genomics Platform"/>
            <consortium name="The Broad Institute Genome Sequencing Center for Infectious Disease"/>
            <person name="Wu L."/>
            <person name="Ma J."/>
        </authorList>
    </citation>
    <scope>NUCLEOTIDE SEQUENCE [LARGE SCALE GENOMIC DNA]</scope>
    <source>
        <strain evidence="4">WLHS5</strain>
    </source>
</reference>
<feature type="compositionally biased region" description="Pro residues" evidence="1">
    <location>
        <begin position="54"/>
        <end position="83"/>
    </location>
</feature>
<keyword evidence="2" id="KW-1133">Transmembrane helix</keyword>
<evidence type="ECO:0000313" key="4">
    <source>
        <dbReference type="Proteomes" id="UP001596504"/>
    </source>
</evidence>
<dbReference type="Proteomes" id="UP001596504">
    <property type="component" value="Unassembled WGS sequence"/>
</dbReference>
<dbReference type="RefSeq" id="WP_380665042.1">
    <property type="nucleotide sequence ID" value="NZ_JBHTCJ010000002.1"/>
</dbReference>
<feature type="compositionally biased region" description="Low complexity" evidence="1">
    <location>
        <begin position="41"/>
        <end position="53"/>
    </location>
</feature>
<protein>
    <submittedName>
        <fullName evidence="3">Uncharacterized protein</fullName>
    </submittedName>
</protein>
<gene>
    <name evidence="3" type="ORF">ACFQRI_05295</name>
</gene>